<reference evidence="4 5" key="1">
    <citation type="journal article" date="2024" name="Commun. Biol.">
        <title>Comparative genomic analysis of thermophilic fungi reveals convergent evolutionary adaptations and gene losses.</title>
        <authorList>
            <person name="Steindorff A.S."/>
            <person name="Aguilar-Pontes M.V."/>
            <person name="Robinson A.J."/>
            <person name="Andreopoulos B."/>
            <person name="LaButti K."/>
            <person name="Kuo A."/>
            <person name="Mondo S."/>
            <person name="Riley R."/>
            <person name="Otillar R."/>
            <person name="Haridas S."/>
            <person name="Lipzen A."/>
            <person name="Grimwood J."/>
            <person name="Schmutz J."/>
            <person name="Clum A."/>
            <person name="Reid I.D."/>
            <person name="Moisan M.C."/>
            <person name="Butler G."/>
            <person name="Nguyen T.T.M."/>
            <person name="Dewar K."/>
            <person name="Conant G."/>
            <person name="Drula E."/>
            <person name="Henrissat B."/>
            <person name="Hansel C."/>
            <person name="Singer S."/>
            <person name="Hutchinson M.I."/>
            <person name="de Vries R.P."/>
            <person name="Natvig D.O."/>
            <person name="Powell A.J."/>
            <person name="Tsang A."/>
            <person name="Grigoriev I.V."/>
        </authorList>
    </citation>
    <scope>NUCLEOTIDE SEQUENCE [LARGE SCALE GENOMIC DNA]</scope>
    <source>
        <strain evidence="4 5">CBS 494.80</strain>
    </source>
</reference>
<dbReference type="InterPro" id="IPR008928">
    <property type="entry name" value="6-hairpin_glycosidase_sf"/>
</dbReference>
<evidence type="ECO:0008006" key="6">
    <source>
        <dbReference type="Google" id="ProtNLM"/>
    </source>
</evidence>
<evidence type="ECO:0000256" key="3">
    <source>
        <dbReference type="SAM" id="MobiDB-lite"/>
    </source>
</evidence>
<dbReference type="Gene3D" id="1.50.10.10">
    <property type="match status" value="1"/>
</dbReference>
<sequence>MSTPPKMSPTRETAGSPFDEKFDETSSKTTVSSNGTGDKNVKAYIPPRLDLGLKELFAENALAKIWRVAVQLLKDQNNVLDQYPETVSQTGDKAGKYATRDAEFWTCGFFPGSIYALLERAMKYPQHLHLPENVRPSIQSELLRLGRIWAEPLYAMATRTDTHDMGFIIQPALQMDWELTGNTRSLQAVLTAAESLASRYDDKVKAIRSWDVAINKRYNYVDKDVDFLVIIDSMCNLDLLYYAGHHTSNQKIIDIATTHAHTVLKTVVRENFSTYHLVNFDAQTGVVKDKLTNQGYKDWSTWSRGQAWGILGYSQTYMWTRDPVFLHAATELANYFLLRLEASTCNCPYVPLWDFDAPVPLNQGELPLRDTSAGMIAANGLLLLHQVLHGQGEGARYLAAAMKIATETIELSLSEDKASFSQMADGAGSLSVPGGPFDAILKNATACRHEHSLRQYWDHGLVYADYYFLEFGNKLMRMGLV</sequence>
<evidence type="ECO:0000256" key="1">
    <source>
        <dbReference type="ARBA" id="ARBA00022801"/>
    </source>
</evidence>
<dbReference type="SUPFAM" id="SSF48208">
    <property type="entry name" value="Six-hairpin glycosidases"/>
    <property type="match status" value="1"/>
</dbReference>
<evidence type="ECO:0000313" key="5">
    <source>
        <dbReference type="Proteomes" id="UP001595075"/>
    </source>
</evidence>
<dbReference type="InterPro" id="IPR052369">
    <property type="entry name" value="UG_Glycosaminoglycan_Hydrolase"/>
</dbReference>
<keyword evidence="1" id="KW-0378">Hydrolase</keyword>
<feature type="region of interest" description="Disordered" evidence="3">
    <location>
        <begin position="1"/>
        <end position="39"/>
    </location>
</feature>
<feature type="compositionally biased region" description="Polar residues" evidence="3">
    <location>
        <begin position="27"/>
        <end position="37"/>
    </location>
</feature>
<proteinExistence type="inferred from homology"/>
<accession>A0ABR4CMD1</accession>
<dbReference type="EMBL" id="JAZHXI010000005">
    <property type="protein sequence ID" value="KAL2071098.1"/>
    <property type="molecule type" value="Genomic_DNA"/>
</dbReference>
<organism evidence="4 5">
    <name type="scientific">Oculimacula yallundae</name>
    <dbReference type="NCBI Taxonomy" id="86028"/>
    <lineage>
        <taxon>Eukaryota</taxon>
        <taxon>Fungi</taxon>
        <taxon>Dikarya</taxon>
        <taxon>Ascomycota</taxon>
        <taxon>Pezizomycotina</taxon>
        <taxon>Leotiomycetes</taxon>
        <taxon>Helotiales</taxon>
        <taxon>Ploettnerulaceae</taxon>
        <taxon>Oculimacula</taxon>
    </lineage>
</organism>
<evidence type="ECO:0000313" key="4">
    <source>
        <dbReference type="EMBL" id="KAL2071098.1"/>
    </source>
</evidence>
<dbReference type="PANTHER" id="PTHR36845:SF1">
    <property type="entry name" value="HYDROLASE, PUTATIVE (AFU_ORTHOLOGUE AFUA_7G05090)-RELATED"/>
    <property type="match status" value="1"/>
</dbReference>
<name>A0ABR4CMD1_9HELO</name>
<protein>
    <recommendedName>
        <fullName evidence="6">Glycoside hydrolase family 88 protein</fullName>
    </recommendedName>
</protein>
<dbReference type="Proteomes" id="UP001595075">
    <property type="component" value="Unassembled WGS sequence"/>
</dbReference>
<gene>
    <name evidence="4" type="ORF">VTL71DRAFT_12333</name>
</gene>
<evidence type="ECO:0000256" key="2">
    <source>
        <dbReference type="ARBA" id="ARBA00038358"/>
    </source>
</evidence>
<comment type="similarity">
    <text evidence="2">Belongs to the glycosyl hydrolase 88 family.</text>
</comment>
<dbReference type="InterPro" id="IPR012341">
    <property type="entry name" value="6hp_glycosidase-like_sf"/>
</dbReference>
<comment type="caution">
    <text evidence="4">The sequence shown here is derived from an EMBL/GenBank/DDBJ whole genome shotgun (WGS) entry which is preliminary data.</text>
</comment>
<keyword evidence="5" id="KW-1185">Reference proteome</keyword>
<dbReference type="PANTHER" id="PTHR36845">
    <property type="entry name" value="HYDROLASE, PUTATIVE (AFU_ORTHOLOGUE AFUA_7G05090)-RELATED"/>
    <property type="match status" value="1"/>
</dbReference>
<feature type="compositionally biased region" description="Polar residues" evidence="3">
    <location>
        <begin position="1"/>
        <end position="13"/>
    </location>
</feature>